<dbReference type="OrthoDB" id="10520382at2759"/>
<reference evidence="2 3" key="1">
    <citation type="journal article" date="2015" name="Genome Biol. Evol.">
        <title>Phylogenomic analyses indicate that early fungi evolved digesting cell walls of algal ancestors of land plants.</title>
        <authorList>
            <person name="Chang Y."/>
            <person name="Wang S."/>
            <person name="Sekimoto S."/>
            <person name="Aerts A.L."/>
            <person name="Choi C."/>
            <person name="Clum A."/>
            <person name="LaButti K.M."/>
            <person name="Lindquist E.A."/>
            <person name="Yee Ngan C."/>
            <person name="Ohm R.A."/>
            <person name="Salamov A.A."/>
            <person name="Grigoriev I.V."/>
            <person name="Spatafora J.W."/>
            <person name="Berbee M.L."/>
        </authorList>
    </citation>
    <scope>NUCLEOTIDE SEQUENCE [LARGE SCALE GENOMIC DNA]</scope>
    <source>
        <strain evidence="2 3">JEL478</strain>
    </source>
</reference>
<protein>
    <submittedName>
        <fullName evidence="2">Uncharacterized protein</fullName>
    </submittedName>
</protein>
<name>A0A139ARZ1_GONPJ</name>
<organism evidence="2 3">
    <name type="scientific">Gonapodya prolifera (strain JEL478)</name>
    <name type="common">Monoblepharis prolifera</name>
    <dbReference type="NCBI Taxonomy" id="1344416"/>
    <lineage>
        <taxon>Eukaryota</taxon>
        <taxon>Fungi</taxon>
        <taxon>Fungi incertae sedis</taxon>
        <taxon>Chytridiomycota</taxon>
        <taxon>Chytridiomycota incertae sedis</taxon>
        <taxon>Monoblepharidomycetes</taxon>
        <taxon>Monoblepharidales</taxon>
        <taxon>Gonapodyaceae</taxon>
        <taxon>Gonapodya</taxon>
    </lineage>
</organism>
<feature type="region of interest" description="Disordered" evidence="1">
    <location>
        <begin position="143"/>
        <end position="212"/>
    </location>
</feature>
<evidence type="ECO:0000313" key="3">
    <source>
        <dbReference type="Proteomes" id="UP000070544"/>
    </source>
</evidence>
<accession>A0A139ARZ1</accession>
<feature type="region of interest" description="Disordered" evidence="1">
    <location>
        <begin position="422"/>
        <end position="482"/>
    </location>
</feature>
<feature type="compositionally biased region" description="Polar residues" evidence="1">
    <location>
        <begin position="189"/>
        <end position="212"/>
    </location>
</feature>
<evidence type="ECO:0000256" key="1">
    <source>
        <dbReference type="SAM" id="MobiDB-lite"/>
    </source>
</evidence>
<dbReference type="EMBL" id="KQ965738">
    <property type="protein sequence ID" value="KXS19521.1"/>
    <property type="molecule type" value="Genomic_DNA"/>
</dbReference>
<evidence type="ECO:0000313" key="2">
    <source>
        <dbReference type="EMBL" id="KXS19521.1"/>
    </source>
</evidence>
<proteinExistence type="predicted"/>
<feature type="compositionally biased region" description="Low complexity" evidence="1">
    <location>
        <begin position="441"/>
        <end position="451"/>
    </location>
</feature>
<dbReference type="Proteomes" id="UP000070544">
    <property type="component" value="Unassembled WGS sequence"/>
</dbReference>
<keyword evidence="3" id="KW-1185">Reference proteome</keyword>
<sequence length="559" mass="59691">MAVVHPTSHHSAFYPHVHSRHLSITSAALEPTLRDSLESTPTQTQKWPWEHWKRHRGTASVGSVTPQQLYSALPLASVMNTQSDNAGEAVPPPIHSPVVPGLHRVTSDRVISMSNTPNPTLHQPRPVVPVTTQLSALVDSMSVQDSPALGEESTPTTDRVSPVPRRKPIFSLNGDQTPEIVSDGKNKASGDSTSGSPNVTPSGKSALSDSSDTFPVTTYQALSTGGNSPPTAAAVRQARRKVSFTYGSSPAESVVSVATTIESIAESTDFPKVSVSIRRNSSGLSLLSQKLNESQNSEAAFTNPTLLQAAIRRRRMNRGWSTPDLPLFEGKINLATFETVMEPAMAAQPAAEVDATAGNRGRSQSEVDLRRHAVARLTRTHGSHQQLHGLERIVDDEPPVAPRIVQRSATAGAVMRRGTVRRTSAFGNPMPMEPLPPATAVSPSDSDVSPVHGGSQGRPRSDSGGLPPMMTPRKLSEASMTSNVSYATARTSSSVTTSTCTTLQGGMSSSSLAENTLVDPAWRNKSLRARMRNHSFSGMGGKHTVDIPEVDYGDELAVW</sequence>
<gene>
    <name evidence="2" type="ORF">M427DRAFT_28967</name>
</gene>
<dbReference type="AlphaFoldDB" id="A0A139ARZ1"/>